<protein>
    <submittedName>
        <fullName evidence="2">Uncharacterized protein</fullName>
    </submittedName>
</protein>
<dbReference type="EMBL" id="LKCW01000021">
    <property type="protein sequence ID" value="KPM44258.1"/>
    <property type="molecule type" value="Genomic_DNA"/>
</dbReference>
<comment type="caution">
    <text evidence="2">The sequence shown here is derived from an EMBL/GenBank/DDBJ whole genome shotgun (WGS) entry which is preliminary data.</text>
</comment>
<proteinExistence type="predicted"/>
<gene>
    <name evidence="2" type="ORF">AK830_g2269</name>
</gene>
<evidence type="ECO:0000313" key="2">
    <source>
        <dbReference type="EMBL" id="KPM44258.1"/>
    </source>
</evidence>
<evidence type="ECO:0000256" key="1">
    <source>
        <dbReference type="SAM" id="MobiDB-lite"/>
    </source>
</evidence>
<sequence>MASEVEQPITGMGRCQPNKPRGTALPLLPPSKNTSWPCPKDFPLFFSPSSSRDIFPPGLAAPGMEENAFSPCLPASSDLAAHLPTSTRHGHNTSTAPGQVFCRAATSSSVAVSQRRSIEDFLCPHQPMAVLTSCDLDLRGQVVPSRPHTLTAQNQSHCLIPAASVLIEAALHYAAANHLPP</sequence>
<accession>A0A0P7BUX0</accession>
<reference evidence="2 3" key="1">
    <citation type="submission" date="2015-09" db="EMBL/GenBank/DDBJ databases">
        <title>Draft genome of a European isolate of the apple canker pathogen Neonectria ditissima.</title>
        <authorList>
            <person name="Gomez-Cortecero A."/>
            <person name="Harrison R.J."/>
            <person name="Armitage A.D."/>
        </authorList>
    </citation>
    <scope>NUCLEOTIDE SEQUENCE [LARGE SCALE GENOMIC DNA]</scope>
    <source>
        <strain evidence="2 3">R09/05</strain>
    </source>
</reference>
<dbReference type="AlphaFoldDB" id="A0A0P7BUX0"/>
<name>A0A0P7BUX0_9HYPO</name>
<evidence type="ECO:0000313" key="3">
    <source>
        <dbReference type="Proteomes" id="UP000050424"/>
    </source>
</evidence>
<keyword evidence="3" id="KW-1185">Reference proteome</keyword>
<organism evidence="2 3">
    <name type="scientific">Neonectria ditissima</name>
    <dbReference type="NCBI Taxonomy" id="78410"/>
    <lineage>
        <taxon>Eukaryota</taxon>
        <taxon>Fungi</taxon>
        <taxon>Dikarya</taxon>
        <taxon>Ascomycota</taxon>
        <taxon>Pezizomycotina</taxon>
        <taxon>Sordariomycetes</taxon>
        <taxon>Hypocreomycetidae</taxon>
        <taxon>Hypocreales</taxon>
        <taxon>Nectriaceae</taxon>
        <taxon>Neonectria</taxon>
    </lineage>
</organism>
<dbReference type="Proteomes" id="UP000050424">
    <property type="component" value="Unassembled WGS sequence"/>
</dbReference>
<feature type="region of interest" description="Disordered" evidence="1">
    <location>
        <begin position="1"/>
        <end position="32"/>
    </location>
</feature>